<comment type="caution">
    <text evidence="2">The sequence shown here is derived from an EMBL/GenBank/DDBJ whole genome shotgun (WGS) entry which is preliminary data.</text>
</comment>
<keyword evidence="1" id="KW-0472">Membrane</keyword>
<evidence type="ECO:0000313" key="3">
    <source>
        <dbReference type="Proteomes" id="UP001564626"/>
    </source>
</evidence>
<feature type="transmembrane region" description="Helical" evidence="1">
    <location>
        <begin position="88"/>
        <end position="110"/>
    </location>
</feature>
<dbReference type="Proteomes" id="UP001564626">
    <property type="component" value="Unassembled WGS sequence"/>
</dbReference>
<dbReference type="EMBL" id="JBGEHV010000018">
    <property type="protein sequence ID" value="MEY8040177.1"/>
    <property type="molecule type" value="Genomic_DNA"/>
</dbReference>
<feature type="transmembrane region" description="Helical" evidence="1">
    <location>
        <begin position="52"/>
        <end position="76"/>
    </location>
</feature>
<organism evidence="2 3">
    <name type="scientific">Saccharopolyspora cebuensis</name>
    <dbReference type="NCBI Taxonomy" id="418759"/>
    <lineage>
        <taxon>Bacteria</taxon>
        <taxon>Bacillati</taxon>
        <taxon>Actinomycetota</taxon>
        <taxon>Actinomycetes</taxon>
        <taxon>Pseudonocardiales</taxon>
        <taxon>Pseudonocardiaceae</taxon>
        <taxon>Saccharopolyspora</taxon>
    </lineage>
</organism>
<keyword evidence="3" id="KW-1185">Reference proteome</keyword>
<gene>
    <name evidence="2" type="ORF">AB8O55_12305</name>
</gene>
<keyword evidence="1" id="KW-1133">Transmembrane helix</keyword>
<proteinExistence type="predicted"/>
<evidence type="ECO:0000313" key="2">
    <source>
        <dbReference type="EMBL" id="MEY8040177.1"/>
    </source>
</evidence>
<sequence length="111" mass="11363">MDQPRPGAALLAPVVAFGGTALGSLVVHLVHRAFAPQLVLALCSRPSCALDVALWSLVGGFAVLCLATLAGTVLAFRVRSVREALRTGGLVALGGTLLQVLGAVLLWVLLP</sequence>
<reference evidence="2 3" key="1">
    <citation type="submission" date="2024-08" db="EMBL/GenBank/DDBJ databases">
        <title>Genome mining of Saccharopolyspora cebuensis PGLac3 from Nigerian medicinal plant.</title>
        <authorList>
            <person name="Ezeobiora C.E."/>
            <person name="Igbokwe N.H."/>
            <person name="Amin D.H."/>
            <person name="Mendie U.E."/>
        </authorList>
    </citation>
    <scope>NUCLEOTIDE SEQUENCE [LARGE SCALE GENOMIC DNA]</scope>
    <source>
        <strain evidence="2 3">PGLac3</strain>
    </source>
</reference>
<accession>A0ABV4CJL2</accession>
<keyword evidence="1" id="KW-0812">Transmembrane</keyword>
<evidence type="ECO:0000256" key="1">
    <source>
        <dbReference type="SAM" id="Phobius"/>
    </source>
</evidence>
<name>A0ABV4CJL2_9PSEU</name>
<protein>
    <submittedName>
        <fullName evidence="2">Uncharacterized protein</fullName>
    </submittedName>
</protein>
<dbReference type="RefSeq" id="WP_345364546.1">
    <property type="nucleotide sequence ID" value="NZ_BAABII010000012.1"/>
</dbReference>